<dbReference type="Proteomes" id="UP000030742">
    <property type="component" value="Unassembled WGS sequence"/>
</dbReference>
<accession>U4UKN8</accession>
<dbReference type="AlphaFoldDB" id="U4UKN8"/>
<proteinExistence type="predicted"/>
<protein>
    <submittedName>
        <fullName evidence="1">Uncharacterized protein</fullName>
    </submittedName>
</protein>
<dbReference type="EMBL" id="KB632244">
    <property type="protein sequence ID" value="ERL90565.1"/>
    <property type="molecule type" value="Genomic_DNA"/>
</dbReference>
<name>U4UKN8_DENPD</name>
<gene>
    <name evidence="1" type="ORF">D910_07912</name>
</gene>
<sequence length="60" mass="6995">MLMVYMLHDNECSLPRRLVCLVLKITTYIIHSTYYIYFEGFQGAASIENSFLAKDAWCNP</sequence>
<reference evidence="1 2" key="1">
    <citation type="journal article" date="2013" name="Genome Biol.">
        <title>Draft genome of the mountain pine beetle, Dendroctonus ponderosae Hopkins, a major forest pest.</title>
        <authorList>
            <person name="Keeling C.I."/>
            <person name="Yuen M.M."/>
            <person name="Liao N.Y."/>
            <person name="Docking T.R."/>
            <person name="Chan S.K."/>
            <person name="Taylor G.A."/>
            <person name="Palmquist D.L."/>
            <person name="Jackman S.D."/>
            <person name="Nguyen A."/>
            <person name="Li M."/>
            <person name="Henderson H."/>
            <person name="Janes J.K."/>
            <person name="Zhao Y."/>
            <person name="Pandoh P."/>
            <person name="Moore R."/>
            <person name="Sperling F.A."/>
            <person name="Huber D.P."/>
            <person name="Birol I."/>
            <person name="Jones S.J."/>
            <person name="Bohlmann J."/>
        </authorList>
    </citation>
    <scope>NUCLEOTIDE SEQUENCE</scope>
</reference>
<evidence type="ECO:0000313" key="2">
    <source>
        <dbReference type="Proteomes" id="UP000030742"/>
    </source>
</evidence>
<organism evidence="1 2">
    <name type="scientific">Dendroctonus ponderosae</name>
    <name type="common">Mountain pine beetle</name>
    <dbReference type="NCBI Taxonomy" id="77166"/>
    <lineage>
        <taxon>Eukaryota</taxon>
        <taxon>Metazoa</taxon>
        <taxon>Ecdysozoa</taxon>
        <taxon>Arthropoda</taxon>
        <taxon>Hexapoda</taxon>
        <taxon>Insecta</taxon>
        <taxon>Pterygota</taxon>
        <taxon>Neoptera</taxon>
        <taxon>Endopterygota</taxon>
        <taxon>Coleoptera</taxon>
        <taxon>Polyphaga</taxon>
        <taxon>Cucujiformia</taxon>
        <taxon>Curculionidae</taxon>
        <taxon>Scolytinae</taxon>
        <taxon>Dendroctonus</taxon>
    </lineage>
</organism>
<evidence type="ECO:0000313" key="1">
    <source>
        <dbReference type="EMBL" id="ERL90565.1"/>
    </source>
</evidence>